<name>A0ABT3IJ65_9BACT</name>
<keyword evidence="2" id="KW-1185">Reference proteome</keyword>
<protein>
    <recommendedName>
        <fullName evidence="3">Lipocalin-like domain-containing protein</fullName>
    </recommendedName>
</protein>
<comment type="caution">
    <text evidence="1">The sequence shown here is derived from an EMBL/GenBank/DDBJ whole genome shotgun (WGS) entry which is preliminary data.</text>
</comment>
<proteinExistence type="predicted"/>
<gene>
    <name evidence="1" type="ORF">OL497_08920</name>
</gene>
<dbReference type="Proteomes" id="UP001207742">
    <property type="component" value="Unassembled WGS sequence"/>
</dbReference>
<organism evidence="1 2">
    <name type="scientific">Chitinophaga nivalis</name>
    <dbReference type="NCBI Taxonomy" id="2991709"/>
    <lineage>
        <taxon>Bacteria</taxon>
        <taxon>Pseudomonadati</taxon>
        <taxon>Bacteroidota</taxon>
        <taxon>Chitinophagia</taxon>
        <taxon>Chitinophagales</taxon>
        <taxon>Chitinophagaceae</taxon>
        <taxon>Chitinophaga</taxon>
    </lineage>
</organism>
<dbReference type="PROSITE" id="PS51257">
    <property type="entry name" value="PROKAR_LIPOPROTEIN"/>
    <property type="match status" value="1"/>
</dbReference>
<evidence type="ECO:0000313" key="1">
    <source>
        <dbReference type="EMBL" id="MCW3484013.1"/>
    </source>
</evidence>
<reference evidence="1 2" key="1">
    <citation type="submission" date="2022-10" db="EMBL/GenBank/DDBJ databases">
        <title>Chitinophaga nivalis PC15 sp. nov., isolated from Pyeongchang county, South Korea.</title>
        <authorList>
            <person name="Trinh H.N."/>
        </authorList>
    </citation>
    <scope>NUCLEOTIDE SEQUENCE [LARGE SCALE GENOMIC DNA]</scope>
    <source>
        <strain evidence="1 2">PC14</strain>
    </source>
</reference>
<accession>A0ABT3IJ65</accession>
<evidence type="ECO:0000313" key="2">
    <source>
        <dbReference type="Proteomes" id="UP001207742"/>
    </source>
</evidence>
<dbReference type="EMBL" id="JAPDNS010000001">
    <property type="protein sequence ID" value="MCW3484013.1"/>
    <property type="molecule type" value="Genomic_DNA"/>
</dbReference>
<dbReference type="RefSeq" id="WP_264729532.1">
    <property type="nucleotide sequence ID" value="NZ_JAPDNR010000001.1"/>
</dbReference>
<evidence type="ECO:0008006" key="3">
    <source>
        <dbReference type="Google" id="ProtNLM"/>
    </source>
</evidence>
<sequence length="144" mass="16331">MMRVKYLMLVFGFFLLGCEEPKFETEDFIGVWKSNDNATITFNQDGTCILNNLNNAIISISKNENEKINSKGTWKILNNVNSGITGGKSTGVKISYNLMDRKGKGGILFYISGQGISDKEPWDLFVWKGDPDEMIKYQFIKQPK</sequence>